<sequence length="252" mass="30017">MEQKTLEEHKEYLRECTKLGLWAVADWVNKHPQEDIVEVLDERTAIVNHTVFNNKTLYDFPNFTGDEWPKLKEELKDIYKNSSNPSQFEELAFKIVEPYIYGRAEKDLQSINGGNSKSWVRYDLNKDEEYLEIHMENSLYPKSFLADEKYFYDKLKIAVLDAEKSGFKGLWTCSWLNDLPSWQKLMPKEWNESINNRRWDFEWHLGFWGQFLTANQCFNYKLGKKFRETGKIPYPMSRAKASIEVFKKHLGI</sequence>
<name>A0A5C1QCM2_9SPIO</name>
<protein>
    <submittedName>
        <fullName evidence="1">Uncharacterized protein</fullName>
    </submittedName>
</protein>
<dbReference type="KEGG" id="sper:EW093_08160"/>
<evidence type="ECO:0000313" key="2">
    <source>
        <dbReference type="Proteomes" id="UP000323824"/>
    </source>
</evidence>
<dbReference type="Proteomes" id="UP000323824">
    <property type="component" value="Chromosome"/>
</dbReference>
<dbReference type="EMBL" id="CP035807">
    <property type="protein sequence ID" value="QEN04679.1"/>
    <property type="molecule type" value="Genomic_DNA"/>
</dbReference>
<dbReference type="AlphaFoldDB" id="A0A5C1QCM2"/>
<keyword evidence="2" id="KW-1185">Reference proteome</keyword>
<proteinExistence type="predicted"/>
<dbReference type="RefSeq" id="WP_149567922.1">
    <property type="nucleotide sequence ID" value="NZ_CP035807.1"/>
</dbReference>
<reference evidence="1 2" key="1">
    <citation type="submission" date="2019-02" db="EMBL/GenBank/DDBJ databases">
        <authorList>
            <person name="Fomenkov A."/>
            <person name="Dubinina G."/>
            <person name="Grabovich M."/>
            <person name="Vincze T."/>
            <person name="Roberts R.J."/>
        </authorList>
    </citation>
    <scope>NUCLEOTIDE SEQUENCE [LARGE SCALE GENOMIC DNA]</scope>
    <source>
        <strain evidence="1 2">P</strain>
    </source>
</reference>
<gene>
    <name evidence="1" type="ORF">EW093_08160</name>
</gene>
<organism evidence="1 2">
    <name type="scientific">Thiospirochaeta perfilievii</name>
    <dbReference type="NCBI Taxonomy" id="252967"/>
    <lineage>
        <taxon>Bacteria</taxon>
        <taxon>Pseudomonadati</taxon>
        <taxon>Spirochaetota</taxon>
        <taxon>Spirochaetia</taxon>
        <taxon>Spirochaetales</taxon>
        <taxon>Spirochaetaceae</taxon>
        <taxon>Thiospirochaeta</taxon>
    </lineage>
</organism>
<evidence type="ECO:0000313" key="1">
    <source>
        <dbReference type="EMBL" id="QEN04679.1"/>
    </source>
</evidence>
<reference evidence="1 2" key="2">
    <citation type="submission" date="2019-09" db="EMBL/GenBank/DDBJ databases">
        <title>Complete Genome Sequence and Methylome Analysis of free living Spirochaetas.</title>
        <authorList>
            <person name="Leshcheva N."/>
            <person name="Mikheeva N."/>
        </authorList>
    </citation>
    <scope>NUCLEOTIDE SEQUENCE [LARGE SCALE GENOMIC DNA]</scope>
    <source>
        <strain evidence="1 2">P</strain>
    </source>
</reference>
<accession>A0A5C1QCM2</accession>